<keyword evidence="2" id="KW-0285">Flavoprotein</keyword>
<dbReference type="InterPro" id="IPR004099">
    <property type="entry name" value="Pyr_nucl-diS_OxRdtase_dimer"/>
</dbReference>
<dbReference type="GO" id="GO:0000166">
    <property type="term" value="F:nucleotide binding"/>
    <property type="evidence" value="ECO:0007669"/>
    <property type="project" value="UniProtKB-KW"/>
</dbReference>
<dbReference type="OrthoDB" id="9800167at2"/>
<comment type="cofactor">
    <cofactor evidence="4">
        <name>FAD</name>
        <dbReference type="ChEBI" id="CHEBI:57692"/>
    </cofactor>
    <text evidence="4">Binds 1 FAD per subunit.</text>
</comment>
<dbReference type="PIRSF" id="PIRSF000350">
    <property type="entry name" value="Mercury_reductase_MerA"/>
    <property type="match status" value="1"/>
</dbReference>
<reference evidence="9" key="1">
    <citation type="submission" date="2016-10" db="EMBL/GenBank/DDBJ databases">
        <authorList>
            <person name="Varghese N."/>
            <person name="Submissions S."/>
        </authorList>
    </citation>
    <scope>NUCLEOTIDE SEQUENCE [LARGE SCALE GENOMIC DNA]</scope>
    <source>
        <strain evidence="9">DSM 19183</strain>
    </source>
</reference>
<dbReference type="GO" id="GO:0016491">
    <property type="term" value="F:oxidoreductase activity"/>
    <property type="evidence" value="ECO:0007669"/>
    <property type="project" value="InterPro"/>
</dbReference>
<evidence type="ECO:0000256" key="5">
    <source>
        <dbReference type="PIRSR" id="PIRSR000350-4"/>
    </source>
</evidence>
<dbReference type="Gene3D" id="3.50.50.60">
    <property type="entry name" value="FAD/NAD(P)-binding domain"/>
    <property type="match status" value="2"/>
</dbReference>
<feature type="domain" description="FAD/NAD(P)-binding" evidence="7">
    <location>
        <begin position="5"/>
        <end position="315"/>
    </location>
</feature>
<dbReference type="Pfam" id="PF07992">
    <property type="entry name" value="Pyr_redox_2"/>
    <property type="match status" value="1"/>
</dbReference>
<keyword evidence="3 4" id="KW-0274">FAD</keyword>
<dbReference type="PANTHER" id="PTHR43014:SF5">
    <property type="entry name" value="GLUTATHIONE REDUCTASE (NADPH)"/>
    <property type="match status" value="1"/>
</dbReference>
<name>A0A1H7JAV0_9LACT</name>
<feature type="binding site" evidence="4">
    <location>
        <position position="299"/>
    </location>
    <ligand>
        <name>FAD</name>
        <dbReference type="ChEBI" id="CHEBI:57692"/>
    </ligand>
</feature>
<feature type="disulfide bond" description="Redox-active" evidence="5">
    <location>
        <begin position="42"/>
        <end position="47"/>
    </location>
</feature>
<dbReference type="PRINTS" id="PR00368">
    <property type="entry name" value="FADPNR"/>
</dbReference>
<sequence length="446" mass="48398">MTQSFDVVVIGSGVAGKSIASGLAAADRTVAIIEEDLWGGTCPNRGCDPKKVLVSAVEAQDKAAQMSGKGIEGQQIVNWPDLMAFKKTFTDPVPEQSKKSLESAGVTTITGSAEFIGKNTLQIKDTVIKGTQFVIAAGARPFLLDIPGQEHFLTSDDFLSLPEMPDVVTFVGGGYISFELAAIANAAGAEVHIVQHNDRPLKAYKQDYVEEVMKQLENKGVTFHLNTSIAEIEKIDHGYRLTDDSDFDLTTDLVFGTTGRVPNIERLNLEQVGVDYGKAGIKVDDYLRTSDSSIFAIGDCIAKNQPNLTPVSSFEASYLLDYLTGESSEPIAYPSIPTIVFTSPRLAQIGVTEKDATEDPETYDVSTIDATKWFSYSRSNEPVSDVTIVTEKETGFLVGAACINNEADQLINYFSFLINQKIKTENLSDMIFAYPSIASDLPSLYS</sequence>
<keyword evidence="4" id="KW-0520">NAD</keyword>
<dbReference type="InterPro" id="IPR036188">
    <property type="entry name" value="FAD/NAD-bd_sf"/>
</dbReference>
<comment type="similarity">
    <text evidence="1">Belongs to the class-I pyridine nucleotide-disulfide oxidoreductase family.</text>
</comment>
<evidence type="ECO:0000256" key="2">
    <source>
        <dbReference type="ARBA" id="ARBA00022630"/>
    </source>
</evidence>
<dbReference type="SUPFAM" id="SSF55424">
    <property type="entry name" value="FAD/NAD-linked reductases, dimerisation (C-terminal) domain"/>
    <property type="match status" value="1"/>
</dbReference>
<dbReference type="STRING" id="426702.SAMN04488099_105129"/>
<dbReference type="InterPro" id="IPR001100">
    <property type="entry name" value="Pyr_nuc-diS_OxRdtase"/>
</dbReference>
<dbReference type="SUPFAM" id="SSF51905">
    <property type="entry name" value="FAD/NAD(P)-binding domain"/>
    <property type="match status" value="1"/>
</dbReference>
<evidence type="ECO:0000256" key="3">
    <source>
        <dbReference type="ARBA" id="ARBA00022827"/>
    </source>
</evidence>
<feature type="binding site" evidence="4">
    <location>
        <begin position="172"/>
        <end position="179"/>
    </location>
    <ligand>
        <name>NAD(+)</name>
        <dbReference type="ChEBI" id="CHEBI:57540"/>
    </ligand>
</feature>
<feature type="binding site" evidence="4">
    <location>
        <position position="51"/>
    </location>
    <ligand>
        <name>FAD</name>
        <dbReference type="ChEBI" id="CHEBI:57692"/>
    </ligand>
</feature>
<feature type="domain" description="Pyridine nucleotide-disulphide oxidoreductase dimerisation" evidence="6">
    <location>
        <begin position="336"/>
        <end position="439"/>
    </location>
</feature>
<dbReference type="PRINTS" id="PR00411">
    <property type="entry name" value="PNDRDTASEI"/>
</dbReference>
<dbReference type="RefSeq" id="WP_091480205.1">
    <property type="nucleotide sequence ID" value="NZ_BJYC01000005.1"/>
</dbReference>
<dbReference type="Proteomes" id="UP000199081">
    <property type="component" value="Unassembled WGS sequence"/>
</dbReference>
<dbReference type="Gene3D" id="3.30.390.30">
    <property type="match status" value="1"/>
</dbReference>
<gene>
    <name evidence="8" type="ORF">SAMN04488099_105129</name>
</gene>
<dbReference type="InterPro" id="IPR023753">
    <property type="entry name" value="FAD/NAD-binding_dom"/>
</dbReference>
<accession>A0A1H7JAV0</accession>
<dbReference type="PANTHER" id="PTHR43014">
    <property type="entry name" value="MERCURIC REDUCTASE"/>
    <property type="match status" value="1"/>
</dbReference>
<feature type="binding site" evidence="4">
    <location>
        <position position="259"/>
    </location>
    <ligand>
        <name>NAD(+)</name>
        <dbReference type="ChEBI" id="CHEBI:57540"/>
    </ligand>
</feature>
<evidence type="ECO:0000313" key="8">
    <source>
        <dbReference type="EMBL" id="SEK71833.1"/>
    </source>
</evidence>
<dbReference type="AlphaFoldDB" id="A0A1H7JAV0"/>
<evidence type="ECO:0000313" key="9">
    <source>
        <dbReference type="Proteomes" id="UP000199081"/>
    </source>
</evidence>
<evidence type="ECO:0000259" key="7">
    <source>
        <dbReference type="Pfam" id="PF07992"/>
    </source>
</evidence>
<dbReference type="EMBL" id="FNZU01000005">
    <property type="protein sequence ID" value="SEK71833.1"/>
    <property type="molecule type" value="Genomic_DNA"/>
</dbReference>
<proteinExistence type="inferred from homology"/>
<dbReference type="Pfam" id="PF02852">
    <property type="entry name" value="Pyr_redox_dim"/>
    <property type="match status" value="1"/>
</dbReference>
<evidence type="ECO:0000256" key="1">
    <source>
        <dbReference type="ARBA" id="ARBA00007532"/>
    </source>
</evidence>
<evidence type="ECO:0000259" key="6">
    <source>
        <dbReference type="Pfam" id="PF02852"/>
    </source>
</evidence>
<evidence type="ECO:0000256" key="4">
    <source>
        <dbReference type="PIRSR" id="PIRSR000350-3"/>
    </source>
</evidence>
<dbReference type="InterPro" id="IPR016156">
    <property type="entry name" value="FAD/NAD-linked_Rdtase_dimer_sf"/>
</dbReference>
<keyword evidence="4" id="KW-0547">Nucleotide-binding</keyword>
<organism evidence="8 9">
    <name type="scientific">Alkalibacterium pelagium</name>
    <dbReference type="NCBI Taxonomy" id="426702"/>
    <lineage>
        <taxon>Bacteria</taxon>
        <taxon>Bacillati</taxon>
        <taxon>Bacillota</taxon>
        <taxon>Bacilli</taxon>
        <taxon>Lactobacillales</taxon>
        <taxon>Carnobacteriaceae</taxon>
        <taxon>Alkalibacterium</taxon>
    </lineage>
</organism>
<protein>
    <submittedName>
        <fullName evidence="8">Glutathione reductase (NADPH)</fullName>
    </submittedName>
</protein>
<keyword evidence="9" id="KW-1185">Reference proteome</keyword>